<evidence type="ECO:0000256" key="3">
    <source>
        <dbReference type="ARBA" id="ARBA00023002"/>
    </source>
</evidence>
<dbReference type="Pfam" id="PF00107">
    <property type="entry name" value="ADH_zinc_N"/>
    <property type="match status" value="1"/>
</dbReference>
<keyword evidence="2 4" id="KW-0862">Zinc</keyword>
<evidence type="ECO:0000259" key="5">
    <source>
        <dbReference type="Pfam" id="PF00107"/>
    </source>
</evidence>
<dbReference type="Gene3D" id="3.90.180.10">
    <property type="entry name" value="Medium-chain alcohol dehydrogenases, catalytic domain"/>
    <property type="match status" value="1"/>
</dbReference>
<dbReference type="InterPro" id="IPR013149">
    <property type="entry name" value="ADH-like_C"/>
</dbReference>
<dbReference type="InterPro" id="IPR013154">
    <property type="entry name" value="ADH-like_N"/>
</dbReference>
<evidence type="ECO:0000256" key="4">
    <source>
        <dbReference type="RuleBase" id="RU361277"/>
    </source>
</evidence>
<sequence length="343" mass="37399">METVVVDQVHHLSIKKQRIPKLNSDEVLIKVSMAGICGSDIHAFNGNHPFRIPPVSIGHELSGEIVEIGSRVRYINKGSRVSVIPQLGCGGCRYCKSDQKNLCVARRAPGVNEWLGTMAEYFIAPVSSVIELPQSISHKAGVMLEPLAVGFHAVDQAEINENDKVAILGAGPIGLVTLLASISKGAKQNLITDVRNYPLEVGAKLGAQYTVDITKYDNWIEAAMEKVEDSFDKVIIATEAPDIINQALHLTAKGGKIVIVAMFNEKQSVKINDLQGKEKEIIGCMTYHHQDFEEAVKFLGSGSSNIASVENIISHVLPYREAQKGFEMAAQSKEDVLKVILSF</sequence>
<dbReference type="AlphaFoldDB" id="A0A1G8SLE6"/>
<dbReference type="SUPFAM" id="SSF50129">
    <property type="entry name" value="GroES-like"/>
    <property type="match status" value="1"/>
</dbReference>
<dbReference type="Proteomes" id="UP000198853">
    <property type="component" value="Unassembled WGS sequence"/>
</dbReference>
<dbReference type="Pfam" id="PF08240">
    <property type="entry name" value="ADH_N"/>
    <property type="match status" value="1"/>
</dbReference>
<organism evidence="7 8">
    <name type="scientific">Natribacillus halophilus</name>
    <dbReference type="NCBI Taxonomy" id="549003"/>
    <lineage>
        <taxon>Bacteria</taxon>
        <taxon>Bacillati</taxon>
        <taxon>Bacillota</taxon>
        <taxon>Bacilli</taxon>
        <taxon>Bacillales</taxon>
        <taxon>Bacillaceae</taxon>
        <taxon>Natribacillus</taxon>
    </lineage>
</organism>
<feature type="domain" description="Alcohol dehydrogenase-like C-terminal" evidence="5">
    <location>
        <begin position="172"/>
        <end position="299"/>
    </location>
</feature>
<keyword evidence="3" id="KW-0560">Oxidoreductase</keyword>
<dbReference type="SUPFAM" id="SSF51735">
    <property type="entry name" value="NAD(P)-binding Rossmann-fold domains"/>
    <property type="match status" value="1"/>
</dbReference>
<keyword evidence="1 4" id="KW-0479">Metal-binding</keyword>
<dbReference type="PANTHER" id="PTHR43401:SF2">
    <property type="entry name" value="L-THREONINE 3-DEHYDROGENASE"/>
    <property type="match status" value="1"/>
</dbReference>
<dbReference type="GO" id="GO:0008270">
    <property type="term" value="F:zinc ion binding"/>
    <property type="evidence" value="ECO:0007669"/>
    <property type="project" value="InterPro"/>
</dbReference>
<dbReference type="RefSeq" id="WP_090400186.1">
    <property type="nucleotide sequence ID" value="NZ_FNEN01000031.1"/>
</dbReference>
<keyword evidence="8" id="KW-1185">Reference proteome</keyword>
<protein>
    <submittedName>
        <fullName evidence="7">L-iditol 2-dehydrogenase</fullName>
    </submittedName>
</protein>
<evidence type="ECO:0000256" key="2">
    <source>
        <dbReference type="ARBA" id="ARBA00022833"/>
    </source>
</evidence>
<evidence type="ECO:0000259" key="6">
    <source>
        <dbReference type="Pfam" id="PF08240"/>
    </source>
</evidence>
<name>A0A1G8SLE6_9BACI</name>
<dbReference type="InterPro" id="IPR036291">
    <property type="entry name" value="NAD(P)-bd_dom_sf"/>
</dbReference>
<dbReference type="OrthoDB" id="9770238at2"/>
<dbReference type="GO" id="GO:0016491">
    <property type="term" value="F:oxidoreductase activity"/>
    <property type="evidence" value="ECO:0007669"/>
    <property type="project" value="UniProtKB-KW"/>
</dbReference>
<dbReference type="InterPro" id="IPR002328">
    <property type="entry name" value="ADH_Zn_CS"/>
</dbReference>
<dbReference type="InterPro" id="IPR011032">
    <property type="entry name" value="GroES-like_sf"/>
</dbReference>
<evidence type="ECO:0000313" key="7">
    <source>
        <dbReference type="EMBL" id="SDJ30072.1"/>
    </source>
</evidence>
<evidence type="ECO:0000256" key="1">
    <source>
        <dbReference type="ARBA" id="ARBA00022723"/>
    </source>
</evidence>
<reference evidence="7 8" key="1">
    <citation type="submission" date="2016-10" db="EMBL/GenBank/DDBJ databases">
        <authorList>
            <person name="de Groot N.N."/>
        </authorList>
    </citation>
    <scope>NUCLEOTIDE SEQUENCE [LARGE SCALE GENOMIC DNA]</scope>
    <source>
        <strain evidence="7 8">DSM 21771</strain>
    </source>
</reference>
<proteinExistence type="inferred from homology"/>
<gene>
    <name evidence="7" type="ORF">SAMN04488123_1313</name>
</gene>
<dbReference type="InterPro" id="IPR050129">
    <property type="entry name" value="Zn_alcohol_dh"/>
</dbReference>
<dbReference type="EMBL" id="FNEN01000031">
    <property type="protein sequence ID" value="SDJ30072.1"/>
    <property type="molecule type" value="Genomic_DNA"/>
</dbReference>
<dbReference type="PROSITE" id="PS00059">
    <property type="entry name" value="ADH_ZINC"/>
    <property type="match status" value="1"/>
</dbReference>
<comment type="cofactor">
    <cofactor evidence="4">
        <name>Zn(2+)</name>
        <dbReference type="ChEBI" id="CHEBI:29105"/>
    </cofactor>
</comment>
<comment type="similarity">
    <text evidence="4">Belongs to the zinc-containing alcohol dehydrogenase family.</text>
</comment>
<feature type="domain" description="Alcohol dehydrogenase-like N-terminal" evidence="6">
    <location>
        <begin position="24"/>
        <end position="134"/>
    </location>
</feature>
<dbReference type="PANTHER" id="PTHR43401">
    <property type="entry name" value="L-THREONINE 3-DEHYDROGENASE"/>
    <property type="match status" value="1"/>
</dbReference>
<accession>A0A1G8SLE6</accession>
<evidence type="ECO:0000313" key="8">
    <source>
        <dbReference type="Proteomes" id="UP000198853"/>
    </source>
</evidence>
<dbReference type="Gene3D" id="3.40.50.720">
    <property type="entry name" value="NAD(P)-binding Rossmann-like Domain"/>
    <property type="match status" value="1"/>
</dbReference>